<accession>A0ABR3G1Y4</accession>
<evidence type="ECO:0000313" key="2">
    <source>
        <dbReference type="Proteomes" id="UP001465976"/>
    </source>
</evidence>
<reference evidence="1 2" key="1">
    <citation type="submission" date="2024-02" db="EMBL/GenBank/DDBJ databases">
        <title>A draft genome for the cacao thread blight pathogen Marasmius crinis-equi.</title>
        <authorList>
            <person name="Cohen S.P."/>
            <person name="Baruah I.K."/>
            <person name="Amoako-Attah I."/>
            <person name="Bukari Y."/>
            <person name="Meinhardt L.W."/>
            <person name="Bailey B.A."/>
        </authorList>
    </citation>
    <scope>NUCLEOTIDE SEQUENCE [LARGE SCALE GENOMIC DNA]</scope>
    <source>
        <strain evidence="1 2">GH-76</strain>
    </source>
</reference>
<dbReference type="EMBL" id="JBAHYK010000003">
    <property type="protein sequence ID" value="KAL0581855.1"/>
    <property type="molecule type" value="Genomic_DNA"/>
</dbReference>
<protein>
    <submittedName>
        <fullName evidence="1">Uncharacterized protein</fullName>
    </submittedName>
</protein>
<organism evidence="1 2">
    <name type="scientific">Marasmius crinis-equi</name>
    <dbReference type="NCBI Taxonomy" id="585013"/>
    <lineage>
        <taxon>Eukaryota</taxon>
        <taxon>Fungi</taxon>
        <taxon>Dikarya</taxon>
        <taxon>Basidiomycota</taxon>
        <taxon>Agaricomycotina</taxon>
        <taxon>Agaricomycetes</taxon>
        <taxon>Agaricomycetidae</taxon>
        <taxon>Agaricales</taxon>
        <taxon>Marasmiineae</taxon>
        <taxon>Marasmiaceae</taxon>
        <taxon>Marasmius</taxon>
    </lineage>
</organism>
<gene>
    <name evidence="1" type="ORF">V5O48_000223</name>
</gene>
<sequence length="115" mass="13584">MPLLHLVRQPSPSFLLLLEPVVPDILNSRDFLSTESTVLRFVQWLKFLLPVPEYHSKAISFMQQVRDWTIRTRSTPRDSYGLEEYKEILEILDEAGVGDVSESGRRRQWQRRTRN</sequence>
<evidence type="ECO:0000313" key="1">
    <source>
        <dbReference type="EMBL" id="KAL0581855.1"/>
    </source>
</evidence>
<proteinExistence type="predicted"/>
<dbReference type="Proteomes" id="UP001465976">
    <property type="component" value="Unassembled WGS sequence"/>
</dbReference>
<comment type="caution">
    <text evidence="1">The sequence shown here is derived from an EMBL/GenBank/DDBJ whole genome shotgun (WGS) entry which is preliminary data.</text>
</comment>
<keyword evidence="2" id="KW-1185">Reference proteome</keyword>
<name>A0ABR3G1Y4_9AGAR</name>